<organism evidence="1 2">
    <name type="scientific">Caenorhabditis bovis</name>
    <dbReference type="NCBI Taxonomy" id="2654633"/>
    <lineage>
        <taxon>Eukaryota</taxon>
        <taxon>Metazoa</taxon>
        <taxon>Ecdysozoa</taxon>
        <taxon>Nematoda</taxon>
        <taxon>Chromadorea</taxon>
        <taxon>Rhabditida</taxon>
        <taxon>Rhabditina</taxon>
        <taxon>Rhabditomorpha</taxon>
        <taxon>Rhabditoidea</taxon>
        <taxon>Rhabditidae</taxon>
        <taxon>Peloderinae</taxon>
        <taxon>Caenorhabditis</taxon>
    </lineage>
</organism>
<dbReference type="EMBL" id="CADEPM010000005">
    <property type="protein sequence ID" value="CAB3405990.1"/>
    <property type="molecule type" value="Genomic_DNA"/>
</dbReference>
<evidence type="ECO:0000313" key="2">
    <source>
        <dbReference type="Proteomes" id="UP000494206"/>
    </source>
</evidence>
<dbReference type="AlphaFoldDB" id="A0A8S1EW24"/>
<protein>
    <submittedName>
        <fullName evidence="1">Uncharacterized protein</fullName>
    </submittedName>
</protein>
<proteinExistence type="predicted"/>
<sequence length="110" mass="12584">MDNNNGVKNIKIEEQNERAMMIISQHNLRISTENSYRFPSKQFGYIFHNSTPFVLQNPDEILRKLIPLENYCYAADSGSGLSLPMMNDNVDLFQALFFPNTLAPRTAKIA</sequence>
<dbReference type="Proteomes" id="UP000494206">
    <property type="component" value="Unassembled WGS sequence"/>
</dbReference>
<comment type="caution">
    <text evidence="1">The sequence shown here is derived from an EMBL/GenBank/DDBJ whole genome shotgun (WGS) entry which is preliminary data.</text>
</comment>
<reference evidence="1 2" key="1">
    <citation type="submission" date="2020-04" db="EMBL/GenBank/DDBJ databases">
        <authorList>
            <person name="Laetsch R D."/>
            <person name="Stevens L."/>
            <person name="Kumar S."/>
            <person name="Blaxter L. M."/>
        </authorList>
    </citation>
    <scope>NUCLEOTIDE SEQUENCE [LARGE SCALE GENOMIC DNA]</scope>
</reference>
<gene>
    <name evidence="1" type="ORF">CBOVIS_LOCUS8121</name>
</gene>
<evidence type="ECO:0000313" key="1">
    <source>
        <dbReference type="EMBL" id="CAB3405990.1"/>
    </source>
</evidence>
<dbReference type="OrthoDB" id="5807102at2759"/>
<accession>A0A8S1EW24</accession>
<keyword evidence="2" id="KW-1185">Reference proteome</keyword>
<name>A0A8S1EW24_9PELO</name>